<dbReference type="Proteomes" id="UP000011508">
    <property type="component" value="Unassembled WGS sequence"/>
</dbReference>
<reference evidence="1 2" key="1">
    <citation type="journal article" date="2014" name="PLoS Genet.">
        <title>Phylogenetically driven sequencing of extremely halophilic archaea reveals strategies for static and dynamic osmo-response.</title>
        <authorList>
            <person name="Becker E.A."/>
            <person name="Seitzer P.M."/>
            <person name="Tritt A."/>
            <person name="Larsen D."/>
            <person name="Krusor M."/>
            <person name="Yao A.I."/>
            <person name="Wu D."/>
            <person name="Madern D."/>
            <person name="Eisen J.A."/>
            <person name="Darling A.E."/>
            <person name="Facciotti M.T."/>
        </authorList>
    </citation>
    <scope>NUCLEOTIDE SEQUENCE [LARGE SCALE GENOMIC DNA]</scope>
    <source>
        <strain evidence="1 2">ATCC BAA-897</strain>
    </source>
</reference>
<dbReference type="AlphaFoldDB" id="M0HX70"/>
<dbReference type="EMBL" id="AOLM01000027">
    <property type="protein sequence ID" value="ELZ89086.1"/>
    <property type="molecule type" value="Genomic_DNA"/>
</dbReference>
<proteinExistence type="predicted"/>
<organism evidence="1 2">
    <name type="scientific">Haloferax sulfurifontis ATCC BAA-897</name>
    <dbReference type="NCBI Taxonomy" id="662480"/>
    <lineage>
        <taxon>Archaea</taxon>
        <taxon>Methanobacteriati</taxon>
        <taxon>Methanobacteriota</taxon>
        <taxon>Stenosarchaea group</taxon>
        <taxon>Halobacteria</taxon>
        <taxon>Halobacteriales</taxon>
        <taxon>Haloferacaceae</taxon>
        <taxon>Haloferax</taxon>
    </lineage>
</organism>
<accession>M0HX70</accession>
<sequence length="242" mass="26270">MTSTNSDSDDQGILRQVAVEATTLVIKLGSGSAVEQLNLIQPNGELFGTREVATGVQRVSFEIGTAYDPGDYRVLAVHGDETVAETSLEIRPQLEIVDVGLFRNNPDKPWDEIYGESETDTKKNGEAFVTVANSGSGPEAVVELRFEGDVPNPSENPRGSGIHDRDAVVIPPSDKLDLFSSSFPFGAEIGEQAMGCSVTNNHGQFRITLEVRTTSKDIESKFNVQYSGSDVMHDCRIEMAEE</sequence>
<evidence type="ECO:0000313" key="2">
    <source>
        <dbReference type="Proteomes" id="UP000011508"/>
    </source>
</evidence>
<gene>
    <name evidence="1" type="ORF">C441_16364</name>
</gene>
<keyword evidence="2" id="KW-1185">Reference proteome</keyword>
<name>M0HX70_9EURY</name>
<evidence type="ECO:0000313" key="1">
    <source>
        <dbReference type="EMBL" id="ELZ89086.1"/>
    </source>
</evidence>
<comment type="caution">
    <text evidence="1">The sequence shown here is derived from an EMBL/GenBank/DDBJ whole genome shotgun (WGS) entry which is preliminary data.</text>
</comment>
<protein>
    <submittedName>
        <fullName evidence="1">Uncharacterized protein</fullName>
    </submittedName>
</protein>